<dbReference type="InterPro" id="IPR024079">
    <property type="entry name" value="MetalloPept_cat_dom_sf"/>
</dbReference>
<dbReference type="EMBL" id="QTSU01000001">
    <property type="protein sequence ID" value="RDZ29072.1"/>
    <property type="molecule type" value="Genomic_DNA"/>
</dbReference>
<dbReference type="AlphaFoldDB" id="A0A371K5D9"/>
<evidence type="ECO:0000256" key="7">
    <source>
        <dbReference type="ARBA" id="ARBA00023049"/>
    </source>
</evidence>
<dbReference type="GO" id="GO:0016485">
    <property type="term" value="P:protein processing"/>
    <property type="evidence" value="ECO:0007669"/>
    <property type="project" value="TreeGrafter"/>
</dbReference>
<evidence type="ECO:0000256" key="4">
    <source>
        <dbReference type="ARBA" id="ARBA00022723"/>
    </source>
</evidence>
<evidence type="ECO:0000259" key="9">
    <source>
        <dbReference type="Pfam" id="PF01431"/>
    </source>
</evidence>
<dbReference type="RefSeq" id="WP_115858506.1">
    <property type="nucleotide sequence ID" value="NZ_QTSU01000001.1"/>
</dbReference>
<keyword evidence="12" id="KW-1185">Reference proteome</keyword>
<comment type="similarity">
    <text evidence="2">Belongs to the peptidase M13 family.</text>
</comment>
<dbReference type="GO" id="GO:0005886">
    <property type="term" value="C:plasma membrane"/>
    <property type="evidence" value="ECO:0007669"/>
    <property type="project" value="TreeGrafter"/>
</dbReference>
<comment type="caution">
    <text evidence="11">The sequence shown here is derived from an EMBL/GenBank/DDBJ whole genome shotgun (WGS) entry which is preliminary data.</text>
</comment>
<evidence type="ECO:0000256" key="6">
    <source>
        <dbReference type="ARBA" id="ARBA00022833"/>
    </source>
</evidence>
<dbReference type="Pfam" id="PF05649">
    <property type="entry name" value="Peptidase_M13_N"/>
    <property type="match status" value="1"/>
</dbReference>
<comment type="cofactor">
    <cofactor evidence="1">
        <name>Zn(2+)</name>
        <dbReference type="ChEBI" id="CHEBI:29105"/>
    </cofactor>
</comment>
<proteinExistence type="inferred from homology"/>
<keyword evidence="4" id="KW-0479">Metal-binding</keyword>
<sequence>MTTLRPLTCALALSLIAGLAAPTADAAKKKRAPAAKPKAAAAATACTDFYANANADWLRGNPLPAGAGTVSALELMGARARQQQLDLLNGAMTAPQGNVQKLLGDFWASGLDEAAVERDGAQPIAPLLSRIAAIKKAKDVPASIAALHQVGIPVVFNFAADVDLRDLERHIGYFGQGGLGLPDPAYYTRTDSDTRQILGHYNNYVQKILALTGTPQDKLAAESQLVIDLETRIARASRSLTDLRDLRAHYNPTQVAALAKQYKRLQLADFLKAQGVNDDSVSIGNAQLFAELDNLVGTLKPEQWKVYLRWRVGDSMAPYLAKPFRDAQYDFHGRMLRGMTAPLPRQQAVLDAINLAAGPMIGREYANKFLPAATDKRAEEIASQVRASLGKAIDAETRFSDAAKAEARAKLARLKIEVGTPNRDLDYSVQPMGRGSFGSNMLIASTWRHREEMKRIGRGNADRRWDVLPQDPALAYDIAQNRLIVTAAALQAPVLDMSKDAAWQYGSFGALVGHELSHGFDSRGRLVNAKQEVGDWWTPTETAAWDALGKRVAAQYGSYDYPGLKGVKVNGQQTRDENIADIAGVELAWNTFKGADAGAGKDAGQSFYRGWASLWAQQASTEVYTQRAAVDVHAPGQWRTNGPLINQPSFGEAYACKAGQPMQAKPDQRITIFP</sequence>
<dbReference type="CDD" id="cd08662">
    <property type="entry name" value="M13"/>
    <property type="match status" value="1"/>
</dbReference>
<feature type="domain" description="Peptidase M13 C-terminal" evidence="9">
    <location>
        <begin position="476"/>
        <end position="670"/>
    </location>
</feature>
<evidence type="ECO:0000256" key="8">
    <source>
        <dbReference type="SAM" id="SignalP"/>
    </source>
</evidence>
<protein>
    <submittedName>
        <fullName evidence="11">M13 family peptidase</fullName>
    </submittedName>
</protein>
<accession>A0A371K5D9</accession>
<dbReference type="GO" id="GO:0004222">
    <property type="term" value="F:metalloendopeptidase activity"/>
    <property type="evidence" value="ECO:0007669"/>
    <property type="project" value="InterPro"/>
</dbReference>
<dbReference type="InterPro" id="IPR042089">
    <property type="entry name" value="Peptidase_M13_dom_2"/>
</dbReference>
<feature type="domain" description="Peptidase M13 N-terminal" evidence="10">
    <location>
        <begin position="46"/>
        <end position="421"/>
    </location>
</feature>
<dbReference type="PANTHER" id="PTHR11733">
    <property type="entry name" value="ZINC METALLOPROTEASE FAMILY M13 NEPRILYSIN-RELATED"/>
    <property type="match status" value="1"/>
</dbReference>
<dbReference type="InterPro" id="IPR008753">
    <property type="entry name" value="Peptidase_M13_N"/>
</dbReference>
<dbReference type="InterPro" id="IPR000718">
    <property type="entry name" value="Peptidase_M13"/>
</dbReference>
<evidence type="ECO:0000256" key="3">
    <source>
        <dbReference type="ARBA" id="ARBA00022670"/>
    </source>
</evidence>
<keyword evidence="3" id="KW-0645">Protease</keyword>
<evidence type="ECO:0000313" key="11">
    <source>
        <dbReference type="EMBL" id="RDZ29072.1"/>
    </source>
</evidence>
<dbReference type="Proteomes" id="UP000264492">
    <property type="component" value="Unassembled WGS sequence"/>
</dbReference>
<keyword evidence="5" id="KW-0378">Hydrolase</keyword>
<gene>
    <name evidence="11" type="ORF">DX914_08240</name>
</gene>
<name>A0A371K5D9_9GAMM</name>
<dbReference type="InterPro" id="IPR018497">
    <property type="entry name" value="Peptidase_M13_C"/>
</dbReference>
<dbReference type="Gene3D" id="1.10.1380.10">
    <property type="entry name" value="Neutral endopeptidase , domain2"/>
    <property type="match status" value="1"/>
</dbReference>
<feature type="signal peptide" evidence="8">
    <location>
        <begin position="1"/>
        <end position="26"/>
    </location>
</feature>
<evidence type="ECO:0000256" key="2">
    <source>
        <dbReference type="ARBA" id="ARBA00007357"/>
    </source>
</evidence>
<dbReference type="SUPFAM" id="SSF55486">
    <property type="entry name" value="Metalloproteases ('zincins'), catalytic domain"/>
    <property type="match status" value="1"/>
</dbReference>
<evidence type="ECO:0000259" key="10">
    <source>
        <dbReference type="Pfam" id="PF05649"/>
    </source>
</evidence>
<keyword evidence="8" id="KW-0732">Signal</keyword>
<dbReference type="PRINTS" id="PR00786">
    <property type="entry name" value="NEPRILYSIN"/>
</dbReference>
<reference evidence="11 12" key="1">
    <citation type="submission" date="2018-08" db="EMBL/GenBank/DDBJ databases">
        <title>Lysobacter sp. zong2l5, whole genome shotgun sequence.</title>
        <authorList>
            <person name="Zhang X."/>
            <person name="Feng G."/>
            <person name="Zhu H."/>
        </authorList>
    </citation>
    <scope>NUCLEOTIDE SEQUENCE [LARGE SCALE GENOMIC DNA]</scope>
    <source>
        <strain evidence="12">zong2l5</strain>
    </source>
</reference>
<dbReference type="OrthoDB" id="9775677at2"/>
<keyword evidence="6" id="KW-0862">Zinc</keyword>
<evidence type="ECO:0000256" key="1">
    <source>
        <dbReference type="ARBA" id="ARBA00001947"/>
    </source>
</evidence>
<evidence type="ECO:0000256" key="5">
    <source>
        <dbReference type="ARBA" id="ARBA00022801"/>
    </source>
</evidence>
<organism evidence="11 12">
    <name type="scientific">Lysobacter silvisoli</name>
    <dbReference type="NCBI Taxonomy" id="2293254"/>
    <lineage>
        <taxon>Bacteria</taxon>
        <taxon>Pseudomonadati</taxon>
        <taxon>Pseudomonadota</taxon>
        <taxon>Gammaproteobacteria</taxon>
        <taxon>Lysobacterales</taxon>
        <taxon>Lysobacteraceae</taxon>
        <taxon>Lysobacter</taxon>
    </lineage>
</organism>
<dbReference type="Pfam" id="PF01431">
    <property type="entry name" value="Peptidase_M13"/>
    <property type="match status" value="1"/>
</dbReference>
<dbReference type="PROSITE" id="PS51885">
    <property type="entry name" value="NEPRILYSIN"/>
    <property type="match status" value="1"/>
</dbReference>
<feature type="chain" id="PRO_5017001448" evidence="8">
    <location>
        <begin position="27"/>
        <end position="674"/>
    </location>
</feature>
<dbReference type="Gene3D" id="3.40.390.10">
    <property type="entry name" value="Collagenase (Catalytic Domain)"/>
    <property type="match status" value="1"/>
</dbReference>
<keyword evidence="7" id="KW-0482">Metalloprotease</keyword>
<dbReference type="PANTHER" id="PTHR11733:SF167">
    <property type="entry name" value="FI17812P1-RELATED"/>
    <property type="match status" value="1"/>
</dbReference>
<evidence type="ECO:0000313" key="12">
    <source>
        <dbReference type="Proteomes" id="UP000264492"/>
    </source>
</evidence>
<dbReference type="GO" id="GO:0046872">
    <property type="term" value="F:metal ion binding"/>
    <property type="evidence" value="ECO:0007669"/>
    <property type="project" value="UniProtKB-KW"/>
</dbReference>